<keyword evidence="1" id="KW-0472">Membrane</keyword>
<reference evidence="2 3" key="1">
    <citation type="submission" date="2021-06" db="EMBL/GenBank/DDBJ databases">
        <title>Actinoplanes lichenicola sp. nov., and Actinoplanes ovalisporus sp. nov., isolated from lichen in Thailand.</title>
        <authorList>
            <person name="Saeng-In P."/>
            <person name="Kanchanasin P."/>
            <person name="Yuki M."/>
            <person name="Kudo T."/>
            <person name="Ohkuma M."/>
            <person name="Phongsopitanun W."/>
            <person name="Tanasupawat S."/>
        </authorList>
    </citation>
    <scope>NUCLEOTIDE SEQUENCE [LARGE SCALE GENOMIC DNA]</scope>
    <source>
        <strain evidence="2 3">NBRC 110975</strain>
    </source>
</reference>
<gene>
    <name evidence="2" type="ORF">KOI35_09265</name>
</gene>
<protein>
    <submittedName>
        <fullName evidence="2">Uncharacterized protein</fullName>
    </submittedName>
</protein>
<keyword evidence="1" id="KW-0812">Transmembrane</keyword>
<name>A0ABS5YJQ4_9ACTN</name>
<keyword evidence="3" id="KW-1185">Reference proteome</keyword>
<organism evidence="2 3">
    <name type="scientific">Paractinoplanes bogorensis</name>
    <dbReference type="NCBI Taxonomy" id="1610840"/>
    <lineage>
        <taxon>Bacteria</taxon>
        <taxon>Bacillati</taxon>
        <taxon>Actinomycetota</taxon>
        <taxon>Actinomycetes</taxon>
        <taxon>Micromonosporales</taxon>
        <taxon>Micromonosporaceae</taxon>
        <taxon>Paractinoplanes</taxon>
    </lineage>
</organism>
<evidence type="ECO:0000313" key="3">
    <source>
        <dbReference type="Proteomes" id="UP001519654"/>
    </source>
</evidence>
<comment type="caution">
    <text evidence="2">The sequence shown here is derived from an EMBL/GenBank/DDBJ whole genome shotgun (WGS) entry which is preliminary data.</text>
</comment>
<accession>A0ABS5YJQ4</accession>
<feature type="transmembrane region" description="Helical" evidence="1">
    <location>
        <begin position="28"/>
        <end position="56"/>
    </location>
</feature>
<evidence type="ECO:0000256" key="1">
    <source>
        <dbReference type="SAM" id="Phobius"/>
    </source>
</evidence>
<sequence>MNDLNDTRRLRPSQKPVFVDWRGSRRRAVVIGGTLIGVVLAGWLGLIVTSIVLASWPGSV</sequence>
<dbReference type="Proteomes" id="UP001519654">
    <property type="component" value="Unassembled WGS sequence"/>
</dbReference>
<evidence type="ECO:0000313" key="2">
    <source>
        <dbReference type="EMBL" id="MBU2663695.1"/>
    </source>
</evidence>
<dbReference type="EMBL" id="JAHKKG010000003">
    <property type="protein sequence ID" value="MBU2663695.1"/>
    <property type="molecule type" value="Genomic_DNA"/>
</dbReference>
<proteinExistence type="predicted"/>
<keyword evidence="1" id="KW-1133">Transmembrane helix</keyword>